<comment type="catalytic activity">
    <reaction evidence="1 7">
        <text>dTDP-alpha-D-glucose = dTDP-4-dehydro-6-deoxy-alpha-D-glucose + H2O</text>
        <dbReference type="Rhea" id="RHEA:17221"/>
        <dbReference type="ChEBI" id="CHEBI:15377"/>
        <dbReference type="ChEBI" id="CHEBI:57477"/>
        <dbReference type="ChEBI" id="CHEBI:57649"/>
        <dbReference type="EC" id="4.2.1.46"/>
    </reaction>
</comment>
<evidence type="ECO:0000313" key="10">
    <source>
        <dbReference type="Proteomes" id="UP000057158"/>
    </source>
</evidence>
<evidence type="ECO:0000256" key="2">
    <source>
        <dbReference type="ARBA" id="ARBA00001911"/>
    </source>
</evidence>
<dbReference type="STRING" id="1603606.DSOUD_1686"/>
<organism evidence="9 10">
    <name type="scientific">Desulfuromonas soudanensis</name>
    <dbReference type="NCBI Taxonomy" id="1603606"/>
    <lineage>
        <taxon>Bacteria</taxon>
        <taxon>Pseudomonadati</taxon>
        <taxon>Thermodesulfobacteriota</taxon>
        <taxon>Desulfuromonadia</taxon>
        <taxon>Desulfuromonadales</taxon>
        <taxon>Desulfuromonadaceae</taxon>
        <taxon>Desulfuromonas</taxon>
    </lineage>
</organism>
<dbReference type="SUPFAM" id="SSF51735">
    <property type="entry name" value="NAD(P)-binding Rossmann-fold domains"/>
    <property type="match status" value="1"/>
</dbReference>
<dbReference type="InterPro" id="IPR036291">
    <property type="entry name" value="NAD(P)-bd_dom_sf"/>
</dbReference>
<keyword evidence="10" id="KW-1185">Reference proteome</keyword>
<feature type="domain" description="NAD(P)-binding" evidence="8">
    <location>
        <begin position="5"/>
        <end position="325"/>
    </location>
</feature>
<dbReference type="FunFam" id="3.40.50.720:FF:000304">
    <property type="entry name" value="UDP-glucose 4,6-dehydratase"/>
    <property type="match status" value="1"/>
</dbReference>
<dbReference type="GO" id="GO:0008460">
    <property type="term" value="F:dTDP-glucose 4,6-dehydratase activity"/>
    <property type="evidence" value="ECO:0007669"/>
    <property type="project" value="UniProtKB-EC"/>
</dbReference>
<name>A0A0M4D2E4_9BACT</name>
<comment type="similarity">
    <text evidence="3 7">Belongs to the NAD(P)-dependent epimerase/dehydratase family. dTDP-glucose dehydratase subfamily.</text>
</comment>
<dbReference type="GO" id="GO:0009225">
    <property type="term" value="P:nucleotide-sugar metabolic process"/>
    <property type="evidence" value="ECO:0007669"/>
    <property type="project" value="InterPro"/>
</dbReference>
<evidence type="ECO:0000256" key="7">
    <source>
        <dbReference type="RuleBase" id="RU004473"/>
    </source>
</evidence>
<accession>A0A0M4D2E4</accession>
<dbReference type="RefSeq" id="WP_053550562.1">
    <property type="nucleotide sequence ID" value="NZ_CP010802.1"/>
</dbReference>
<dbReference type="KEGG" id="des:DSOUD_1686"/>
<evidence type="ECO:0000256" key="6">
    <source>
        <dbReference type="ARBA" id="ARBA00023239"/>
    </source>
</evidence>
<keyword evidence="6 7" id="KW-0456">Lyase</keyword>
<dbReference type="OrthoDB" id="9803010at2"/>
<protein>
    <recommendedName>
        <fullName evidence="4 7">dTDP-glucose 4,6-dehydratase</fullName>
        <ecNumber evidence="4 7">4.2.1.46</ecNumber>
    </recommendedName>
</protein>
<dbReference type="Proteomes" id="UP000057158">
    <property type="component" value="Chromosome"/>
</dbReference>
<evidence type="ECO:0000259" key="8">
    <source>
        <dbReference type="Pfam" id="PF16363"/>
    </source>
</evidence>
<evidence type="ECO:0000256" key="5">
    <source>
        <dbReference type="ARBA" id="ARBA00023027"/>
    </source>
</evidence>
<evidence type="ECO:0000256" key="1">
    <source>
        <dbReference type="ARBA" id="ARBA00001539"/>
    </source>
</evidence>
<dbReference type="Pfam" id="PF16363">
    <property type="entry name" value="GDP_Man_Dehyd"/>
    <property type="match status" value="1"/>
</dbReference>
<dbReference type="EC" id="4.2.1.46" evidence="4 7"/>
<dbReference type="CDD" id="cd05246">
    <property type="entry name" value="dTDP_GD_SDR_e"/>
    <property type="match status" value="1"/>
</dbReference>
<dbReference type="InterPro" id="IPR005888">
    <property type="entry name" value="dTDP_Gluc_deHydtase"/>
</dbReference>
<proteinExistence type="inferred from homology"/>
<dbReference type="EMBL" id="CP010802">
    <property type="protein sequence ID" value="ALC16464.1"/>
    <property type="molecule type" value="Genomic_DNA"/>
</dbReference>
<reference evidence="9 10" key="1">
    <citation type="submission" date="2015-07" db="EMBL/GenBank/DDBJ databases">
        <title>Isolation and Genomic Characterization of a Novel Halophilic Metal-Reducing Deltaproteobacterium from the Deep Subsurface.</title>
        <authorList>
            <person name="Badalamenti J.P."/>
            <person name="Summers Z.M."/>
            <person name="Gralnick J.A."/>
            <person name="Bond D.R."/>
        </authorList>
    </citation>
    <scope>NUCLEOTIDE SEQUENCE [LARGE SCALE GENOMIC DNA]</scope>
    <source>
        <strain evidence="9 10">WTL</strain>
    </source>
</reference>
<sequence>MKNILVTGGCGFIGSNFVRLALFALPECRLVNLDLLTYAGNPKNLSDVENDPRYRFVKGDICDAPLLAQIFAEEDIDTVVHFAAESHVDRSISGPAEFIRTNITGTFTLLDAARQAWLGGAEKSAGCRFLHVSTDEVYGSLGETGYFTETTPYDPRSPYSASKASSDHLVSAYFHTYGLPVVTTNCSNNYGPYHFPEKLIPLIINNALNGKELPVYGDGKNVRDWLYVVDHCEAILTVLRKGRLGQTYNIGGNNEKQNIEIVHTVCDLLDAKVGLLPGGEPRRSLVRFVKDRPGHDRRYAIDAAKIRDELGWSPAVTFEAGIEKTLDWYLANPEWISAVIDGSYQAYYEKMYGERG</sequence>
<dbReference type="InterPro" id="IPR016040">
    <property type="entry name" value="NAD(P)-bd_dom"/>
</dbReference>
<evidence type="ECO:0000256" key="4">
    <source>
        <dbReference type="ARBA" id="ARBA00011990"/>
    </source>
</evidence>
<dbReference type="Gene3D" id="3.40.50.720">
    <property type="entry name" value="NAD(P)-binding Rossmann-like Domain"/>
    <property type="match status" value="1"/>
</dbReference>
<evidence type="ECO:0000313" key="9">
    <source>
        <dbReference type="EMBL" id="ALC16464.1"/>
    </source>
</evidence>
<dbReference type="PANTHER" id="PTHR43000">
    <property type="entry name" value="DTDP-D-GLUCOSE 4,6-DEHYDRATASE-RELATED"/>
    <property type="match status" value="1"/>
</dbReference>
<dbReference type="PATRIC" id="fig|1603606.3.peg.1835"/>
<dbReference type="AlphaFoldDB" id="A0A0M4D2E4"/>
<dbReference type="NCBIfam" id="TIGR01181">
    <property type="entry name" value="dTDP_gluc_dehyt"/>
    <property type="match status" value="1"/>
</dbReference>
<keyword evidence="5" id="KW-0520">NAD</keyword>
<gene>
    <name evidence="9" type="primary">rmlB</name>
    <name evidence="9" type="ORF">DSOUD_1686</name>
</gene>
<evidence type="ECO:0000256" key="3">
    <source>
        <dbReference type="ARBA" id="ARBA00008178"/>
    </source>
</evidence>
<comment type="cofactor">
    <cofactor evidence="2 7">
        <name>NAD(+)</name>
        <dbReference type="ChEBI" id="CHEBI:57540"/>
    </cofactor>
</comment>
<dbReference type="Gene3D" id="3.90.25.10">
    <property type="entry name" value="UDP-galactose 4-epimerase, domain 1"/>
    <property type="match status" value="1"/>
</dbReference>